<organism evidence="2 3">
    <name type="scientific">Cylicostephanus goldi</name>
    <name type="common">Nematode worm</name>
    <dbReference type="NCBI Taxonomy" id="71465"/>
    <lineage>
        <taxon>Eukaryota</taxon>
        <taxon>Metazoa</taxon>
        <taxon>Ecdysozoa</taxon>
        <taxon>Nematoda</taxon>
        <taxon>Chromadorea</taxon>
        <taxon>Rhabditida</taxon>
        <taxon>Rhabditina</taxon>
        <taxon>Rhabditomorpha</taxon>
        <taxon>Strongyloidea</taxon>
        <taxon>Strongylidae</taxon>
        <taxon>Cylicostephanus</taxon>
    </lineage>
</organism>
<accession>A0A3P6TL36</accession>
<proteinExistence type="predicted"/>
<gene>
    <name evidence="2" type="ORF">CGOC_LOCUS7627</name>
</gene>
<dbReference type="AlphaFoldDB" id="A0A3P6TL36"/>
<evidence type="ECO:0000313" key="3">
    <source>
        <dbReference type="Proteomes" id="UP000271889"/>
    </source>
</evidence>
<reference evidence="2 3" key="1">
    <citation type="submission" date="2018-11" db="EMBL/GenBank/DDBJ databases">
        <authorList>
            <consortium name="Pathogen Informatics"/>
        </authorList>
    </citation>
    <scope>NUCLEOTIDE SEQUENCE [LARGE SCALE GENOMIC DNA]</scope>
</reference>
<keyword evidence="3" id="KW-1185">Reference proteome</keyword>
<evidence type="ECO:0000256" key="1">
    <source>
        <dbReference type="SAM" id="MobiDB-lite"/>
    </source>
</evidence>
<dbReference type="EMBL" id="UYRV01026787">
    <property type="protein sequence ID" value="VDK79890.1"/>
    <property type="molecule type" value="Genomic_DNA"/>
</dbReference>
<sequence length="88" mass="9859">MSNYGAIDDDFEPLLSSVSPPPAPPSTFSRSTNRPRQPYLFTGGLGLSREGSMTSLHSEDDYRQHNMALRYRLYNRLDPGGQQLVSCH</sequence>
<dbReference type="Proteomes" id="UP000271889">
    <property type="component" value="Unassembled WGS sequence"/>
</dbReference>
<evidence type="ECO:0000313" key="2">
    <source>
        <dbReference type="EMBL" id="VDK79890.1"/>
    </source>
</evidence>
<name>A0A3P6TL36_CYLGO</name>
<feature type="region of interest" description="Disordered" evidence="1">
    <location>
        <begin position="1"/>
        <end position="37"/>
    </location>
</feature>
<dbReference type="OrthoDB" id="294730at2759"/>
<protein>
    <submittedName>
        <fullName evidence="2">Uncharacterized protein</fullName>
    </submittedName>
</protein>